<organism evidence="17 18">
    <name type="scientific">Rubrimonas cliftonensis</name>
    <dbReference type="NCBI Taxonomy" id="89524"/>
    <lineage>
        <taxon>Bacteria</taxon>
        <taxon>Pseudomonadati</taxon>
        <taxon>Pseudomonadota</taxon>
        <taxon>Alphaproteobacteria</taxon>
        <taxon>Rhodobacterales</taxon>
        <taxon>Paracoccaceae</taxon>
        <taxon>Rubrimonas</taxon>
    </lineage>
</organism>
<dbReference type="NCBIfam" id="TIGR03423">
    <property type="entry name" value="pbp2_mrdA"/>
    <property type="match status" value="1"/>
</dbReference>
<evidence type="ECO:0000256" key="1">
    <source>
        <dbReference type="ARBA" id="ARBA00004167"/>
    </source>
</evidence>
<dbReference type="GO" id="GO:0008658">
    <property type="term" value="F:penicillin binding"/>
    <property type="evidence" value="ECO:0007669"/>
    <property type="project" value="InterPro"/>
</dbReference>
<dbReference type="Gene3D" id="3.90.1310.10">
    <property type="entry name" value="Penicillin-binding protein 2a (Domain 2)"/>
    <property type="match status" value="1"/>
</dbReference>
<feature type="domain" description="Penicillin-binding protein transpeptidase" evidence="15">
    <location>
        <begin position="279"/>
        <end position="613"/>
    </location>
</feature>
<proteinExistence type="predicted"/>
<dbReference type="GO" id="GO:0006508">
    <property type="term" value="P:proteolysis"/>
    <property type="evidence" value="ECO:0007669"/>
    <property type="project" value="UniProtKB-KW"/>
</dbReference>
<name>A0A1H3W326_9RHOB</name>
<dbReference type="Pfam" id="PF03717">
    <property type="entry name" value="PBP_dimer"/>
    <property type="match status" value="1"/>
</dbReference>
<evidence type="ECO:0000259" key="16">
    <source>
        <dbReference type="Pfam" id="PF03717"/>
    </source>
</evidence>
<dbReference type="SUPFAM" id="SSF56601">
    <property type="entry name" value="beta-lactamase/transpeptidase-like"/>
    <property type="match status" value="1"/>
</dbReference>
<dbReference type="PANTHER" id="PTHR30627:SF2">
    <property type="entry name" value="PEPTIDOGLYCAN D,D-TRANSPEPTIDASE MRDA"/>
    <property type="match status" value="1"/>
</dbReference>
<evidence type="ECO:0000256" key="11">
    <source>
        <dbReference type="ARBA" id="ARBA00022989"/>
    </source>
</evidence>
<dbReference type="GO" id="GO:0009252">
    <property type="term" value="P:peptidoglycan biosynthetic process"/>
    <property type="evidence" value="ECO:0007669"/>
    <property type="project" value="UniProtKB-KW"/>
</dbReference>
<evidence type="ECO:0000256" key="13">
    <source>
        <dbReference type="ARBA" id="ARBA00023316"/>
    </source>
</evidence>
<keyword evidence="7" id="KW-0812">Transmembrane</keyword>
<evidence type="ECO:0000256" key="8">
    <source>
        <dbReference type="ARBA" id="ARBA00022801"/>
    </source>
</evidence>
<keyword evidence="11" id="KW-1133">Transmembrane helix</keyword>
<evidence type="ECO:0000256" key="5">
    <source>
        <dbReference type="ARBA" id="ARBA00022645"/>
    </source>
</evidence>
<accession>A0A1H3W326</accession>
<dbReference type="Gene3D" id="3.30.1390.30">
    <property type="entry name" value="Penicillin-binding protein 2a, domain 3"/>
    <property type="match status" value="1"/>
</dbReference>
<feature type="region of interest" description="Disordered" evidence="14">
    <location>
        <begin position="632"/>
        <end position="660"/>
    </location>
</feature>
<dbReference type="SUPFAM" id="SSF56519">
    <property type="entry name" value="Penicillin binding protein dimerisation domain"/>
    <property type="match status" value="1"/>
</dbReference>
<dbReference type="PANTHER" id="PTHR30627">
    <property type="entry name" value="PEPTIDOGLYCAN D,D-TRANSPEPTIDASE"/>
    <property type="match status" value="1"/>
</dbReference>
<evidence type="ECO:0000256" key="12">
    <source>
        <dbReference type="ARBA" id="ARBA00023136"/>
    </source>
</evidence>
<sequence length="660" mass="71927">MMRLFSRSPARPSAPRKRARQDGPSVSRRVFALLGLQALAAGALALRLRQLQIEEGELYRTMAEENRINIRLLPPARGEIFDRAGRPLAVNRQNLRVVMVREQAGDVEAALDRLDRVTPIPEADRRHALREFSQKAPFVPVTVAEHLDWERFATINANAPALPGVIPEVGLTRWYPEGEVFSHVLGHVGRVSEKDREAEPDATLLSIPDFQIGKNGVEKVEEGRLRGVAGARRIEVNAGGRVIREIDREDAASGDDLRLSLDRDLQRYAMARMADESASTVVMDIATGDILCMASAPGFDPNKFVVGIGHADWNALLADDHRPLANKSVSGQYPPGSTFKMVVELAALEAGVATPGEKVFCNGGYQLGDRRFHCWRRGGHGMMDAHDALTQSCDVYYYEMARRVGVDAISAMARRLGFGERPELEQTGLAAGLTPTRAWKREVHAEGWQLGDTLNIGIGQGYMLATPLQLATMTARIASGRAVSPRLIIAEGVDARPTAEAPPLGISAANLALVREGMDSVVNSRRGTALKSRIYDEAGRMAGKTGTSQVRRITMAERARGVIRNDQLPWNRRDHALFVAYAPVSAPRYAVSVIVEHGGGGSAAAAPIARDVMLRALYGAEPPLAAYPPAEREMIERQRTPVPAAEPTPPAVETGPRRRA</sequence>
<comment type="subcellular location">
    <subcellularLocation>
        <location evidence="2">Cell membrane</location>
    </subcellularLocation>
    <subcellularLocation>
        <location evidence="1">Membrane</location>
        <topology evidence="1">Single-pass membrane protein</topology>
    </subcellularLocation>
</comment>
<dbReference type="GO" id="GO:0071972">
    <property type="term" value="F:peptidoglycan L,D-transpeptidase activity"/>
    <property type="evidence" value="ECO:0007669"/>
    <property type="project" value="TreeGrafter"/>
</dbReference>
<dbReference type="Pfam" id="PF00905">
    <property type="entry name" value="Transpeptidase"/>
    <property type="match status" value="1"/>
</dbReference>
<evidence type="ECO:0000256" key="2">
    <source>
        <dbReference type="ARBA" id="ARBA00004236"/>
    </source>
</evidence>
<keyword evidence="4" id="KW-0997">Cell inner membrane</keyword>
<dbReference type="InterPro" id="IPR050515">
    <property type="entry name" value="Beta-lactam/transpept"/>
</dbReference>
<evidence type="ECO:0000259" key="15">
    <source>
        <dbReference type="Pfam" id="PF00905"/>
    </source>
</evidence>
<evidence type="ECO:0000256" key="7">
    <source>
        <dbReference type="ARBA" id="ARBA00022692"/>
    </source>
</evidence>
<feature type="compositionally biased region" description="Low complexity" evidence="14">
    <location>
        <begin position="1"/>
        <end position="13"/>
    </location>
</feature>
<keyword evidence="10" id="KW-0573">Peptidoglycan synthesis</keyword>
<keyword evidence="12" id="KW-0472">Membrane</keyword>
<protein>
    <submittedName>
        <fullName evidence="17">Peptidoglycan glycosyltransferase</fullName>
    </submittedName>
</protein>
<keyword evidence="13" id="KW-0961">Cell wall biogenesis/degradation</keyword>
<evidence type="ECO:0000256" key="10">
    <source>
        <dbReference type="ARBA" id="ARBA00022984"/>
    </source>
</evidence>
<evidence type="ECO:0000256" key="3">
    <source>
        <dbReference type="ARBA" id="ARBA00022475"/>
    </source>
</evidence>
<evidence type="ECO:0000313" key="17">
    <source>
        <dbReference type="EMBL" id="SDZ81420.1"/>
    </source>
</evidence>
<feature type="region of interest" description="Disordered" evidence="14">
    <location>
        <begin position="1"/>
        <end position="23"/>
    </location>
</feature>
<gene>
    <name evidence="17" type="ORF">SAMN05444370_101485</name>
</gene>
<keyword evidence="18" id="KW-1185">Reference proteome</keyword>
<dbReference type="InterPro" id="IPR012338">
    <property type="entry name" value="Beta-lactam/transpept-like"/>
</dbReference>
<keyword evidence="17" id="KW-0808">Transferase</keyword>
<keyword evidence="9" id="KW-0133">Cell shape</keyword>
<dbReference type="EMBL" id="FNQM01000001">
    <property type="protein sequence ID" value="SDZ81420.1"/>
    <property type="molecule type" value="Genomic_DNA"/>
</dbReference>
<dbReference type="Proteomes" id="UP000198703">
    <property type="component" value="Unassembled WGS sequence"/>
</dbReference>
<dbReference type="InterPro" id="IPR001460">
    <property type="entry name" value="PCN-bd_Tpept"/>
</dbReference>
<dbReference type="GO" id="GO:0009002">
    <property type="term" value="F:serine-type D-Ala-D-Ala carboxypeptidase activity"/>
    <property type="evidence" value="ECO:0007669"/>
    <property type="project" value="InterPro"/>
</dbReference>
<evidence type="ECO:0000256" key="4">
    <source>
        <dbReference type="ARBA" id="ARBA00022519"/>
    </source>
</evidence>
<dbReference type="RefSeq" id="WP_245730883.1">
    <property type="nucleotide sequence ID" value="NZ_FNQM01000001.1"/>
</dbReference>
<dbReference type="GO" id="GO:0016740">
    <property type="term" value="F:transferase activity"/>
    <property type="evidence" value="ECO:0007669"/>
    <property type="project" value="UniProtKB-KW"/>
</dbReference>
<evidence type="ECO:0000313" key="18">
    <source>
        <dbReference type="Proteomes" id="UP000198703"/>
    </source>
</evidence>
<dbReference type="GO" id="GO:0008360">
    <property type="term" value="P:regulation of cell shape"/>
    <property type="evidence" value="ECO:0007669"/>
    <property type="project" value="UniProtKB-KW"/>
</dbReference>
<keyword evidence="5" id="KW-0121">Carboxypeptidase</keyword>
<keyword evidence="3" id="KW-1003">Cell membrane</keyword>
<keyword evidence="6" id="KW-0645">Protease</keyword>
<evidence type="ECO:0000256" key="9">
    <source>
        <dbReference type="ARBA" id="ARBA00022960"/>
    </source>
</evidence>
<dbReference type="AlphaFoldDB" id="A0A1H3W326"/>
<evidence type="ECO:0000256" key="6">
    <source>
        <dbReference type="ARBA" id="ARBA00022670"/>
    </source>
</evidence>
<dbReference type="InterPro" id="IPR005311">
    <property type="entry name" value="PBP_dimer"/>
</dbReference>
<dbReference type="InterPro" id="IPR017790">
    <property type="entry name" value="Penicillin-binding_protein_2"/>
</dbReference>
<reference evidence="17 18" key="1">
    <citation type="submission" date="2016-10" db="EMBL/GenBank/DDBJ databases">
        <authorList>
            <person name="de Groot N.N."/>
        </authorList>
    </citation>
    <scope>NUCLEOTIDE SEQUENCE [LARGE SCALE GENOMIC DNA]</scope>
    <source>
        <strain evidence="17 18">DSM 15345</strain>
    </source>
</reference>
<keyword evidence="8" id="KW-0378">Hydrolase</keyword>
<dbReference type="InterPro" id="IPR036138">
    <property type="entry name" value="PBP_dimer_sf"/>
</dbReference>
<dbReference type="STRING" id="89524.SAMN05444370_101485"/>
<dbReference type="GO" id="GO:0005886">
    <property type="term" value="C:plasma membrane"/>
    <property type="evidence" value="ECO:0007669"/>
    <property type="project" value="UniProtKB-SubCell"/>
</dbReference>
<evidence type="ECO:0000256" key="14">
    <source>
        <dbReference type="SAM" id="MobiDB-lite"/>
    </source>
</evidence>
<feature type="domain" description="Penicillin-binding protein dimerisation" evidence="16">
    <location>
        <begin position="74"/>
        <end position="246"/>
    </location>
</feature>
<dbReference type="GO" id="GO:0071555">
    <property type="term" value="P:cell wall organization"/>
    <property type="evidence" value="ECO:0007669"/>
    <property type="project" value="UniProtKB-KW"/>
</dbReference>
<dbReference type="Gene3D" id="3.40.710.10">
    <property type="entry name" value="DD-peptidase/beta-lactamase superfamily"/>
    <property type="match status" value="1"/>
</dbReference>